<dbReference type="EMBL" id="QXFY01002232">
    <property type="protein sequence ID" value="KAE9300769.1"/>
    <property type="molecule type" value="Genomic_DNA"/>
</dbReference>
<dbReference type="EMBL" id="QXGD01001013">
    <property type="protein sequence ID" value="KAE9217400.1"/>
    <property type="molecule type" value="Genomic_DNA"/>
</dbReference>
<dbReference type="Proteomes" id="UP000433483">
    <property type="component" value="Unassembled WGS sequence"/>
</dbReference>
<dbReference type="Proteomes" id="UP000486351">
    <property type="component" value="Unassembled WGS sequence"/>
</dbReference>
<evidence type="ECO:0000313" key="13">
    <source>
        <dbReference type="Proteomes" id="UP000437068"/>
    </source>
</evidence>
<keyword evidence="12" id="KW-1185">Reference proteome</keyword>
<evidence type="ECO:0000313" key="9">
    <source>
        <dbReference type="EMBL" id="KAE9300769.1"/>
    </source>
</evidence>
<evidence type="ECO:0000313" key="1">
    <source>
        <dbReference type="EMBL" id="KAE8940036.1"/>
    </source>
</evidence>
<dbReference type="Proteomes" id="UP000429523">
    <property type="component" value="Unassembled WGS sequence"/>
</dbReference>
<comment type="caution">
    <text evidence="10">The sequence shown here is derived from an EMBL/GenBank/DDBJ whole genome shotgun (WGS) entry which is preliminary data.</text>
</comment>
<name>A0A6A4DHA3_9STRA</name>
<dbReference type="Proteomes" id="UP000476176">
    <property type="component" value="Unassembled WGS sequence"/>
</dbReference>
<dbReference type="OrthoDB" id="10344672at2759"/>
<dbReference type="EMBL" id="QXGF01000451">
    <property type="protein sequence ID" value="KAE8940036.1"/>
    <property type="molecule type" value="Genomic_DNA"/>
</dbReference>
<evidence type="ECO:0000313" key="7">
    <source>
        <dbReference type="EMBL" id="KAE9212314.1"/>
    </source>
</evidence>
<gene>
    <name evidence="10" type="ORF">PF001_g11803</name>
    <name evidence="8" type="ORF">PF002_g16803</name>
    <name evidence="6" type="ORF">PF004_g16816</name>
    <name evidence="7" type="ORF">PF005_g10642</name>
    <name evidence="5" type="ORF">PF006_g23423</name>
    <name evidence="4" type="ORF">PF007_g21842</name>
    <name evidence="9" type="ORF">PF008_g22925</name>
    <name evidence="1" type="ORF">PF009_g10150</name>
    <name evidence="3" type="ORF">PF010_g26080</name>
    <name evidence="2" type="ORF">PF011_g25264</name>
</gene>
<dbReference type="Proteomes" id="UP000440367">
    <property type="component" value="Unassembled WGS sequence"/>
</dbReference>
<dbReference type="Proteomes" id="UP000441208">
    <property type="component" value="Unassembled WGS sequence"/>
</dbReference>
<accession>A0A6A4DHA3</accession>
<dbReference type="Proteomes" id="UP000437068">
    <property type="component" value="Unassembled WGS sequence"/>
</dbReference>
<evidence type="ECO:0000313" key="3">
    <source>
        <dbReference type="EMBL" id="KAE9070932.1"/>
    </source>
</evidence>
<sequence length="56" mass="5825">MRAFALSVPVVPTVLVFLSAPSRHKSPAGLAKVAHRKAPQAPCCPVKAGVCGLYLL</sequence>
<dbReference type="EMBL" id="QXGE01000640">
    <property type="protein sequence ID" value="KAE9307053.1"/>
    <property type="molecule type" value="Genomic_DNA"/>
</dbReference>
<protein>
    <submittedName>
        <fullName evidence="10">Uncharacterized protein</fullName>
    </submittedName>
</protein>
<evidence type="ECO:0000313" key="20">
    <source>
        <dbReference type="Proteomes" id="UP000488956"/>
    </source>
</evidence>
<dbReference type="EMBL" id="QXFX01003141">
    <property type="protein sequence ID" value="KAE9070932.1"/>
    <property type="molecule type" value="Genomic_DNA"/>
</dbReference>
<evidence type="ECO:0000313" key="12">
    <source>
        <dbReference type="Proteomes" id="UP000433483"/>
    </source>
</evidence>
<dbReference type="EMBL" id="QXGC01001218">
    <property type="protein sequence ID" value="KAE9208234.1"/>
    <property type="molecule type" value="Genomic_DNA"/>
</dbReference>
<organism evidence="10 13">
    <name type="scientific">Phytophthora fragariae</name>
    <dbReference type="NCBI Taxonomy" id="53985"/>
    <lineage>
        <taxon>Eukaryota</taxon>
        <taxon>Sar</taxon>
        <taxon>Stramenopiles</taxon>
        <taxon>Oomycota</taxon>
        <taxon>Peronosporomycetes</taxon>
        <taxon>Peronosporales</taxon>
        <taxon>Peronosporaceae</taxon>
        <taxon>Phytophthora</taxon>
    </lineage>
</organism>
<dbReference type="EMBL" id="QXGB01000511">
    <property type="protein sequence ID" value="KAE9212314.1"/>
    <property type="molecule type" value="Genomic_DNA"/>
</dbReference>
<evidence type="ECO:0000313" key="5">
    <source>
        <dbReference type="EMBL" id="KAE9098118.1"/>
    </source>
</evidence>
<evidence type="ECO:0000313" key="4">
    <source>
        <dbReference type="EMBL" id="KAE9083567.1"/>
    </source>
</evidence>
<evidence type="ECO:0000313" key="6">
    <source>
        <dbReference type="EMBL" id="KAE9208234.1"/>
    </source>
</evidence>
<evidence type="ECO:0000313" key="10">
    <source>
        <dbReference type="EMBL" id="KAE9307053.1"/>
    </source>
</evidence>
<dbReference type="EMBL" id="QXFW01003044">
    <property type="protein sequence ID" value="KAE8973421.1"/>
    <property type="molecule type" value="Genomic_DNA"/>
</dbReference>
<evidence type="ECO:0000313" key="14">
    <source>
        <dbReference type="Proteomes" id="UP000440367"/>
    </source>
</evidence>
<reference evidence="11 12" key="1">
    <citation type="submission" date="2018-08" db="EMBL/GenBank/DDBJ databases">
        <title>Genomic investigation of the strawberry pathogen Phytophthora fragariae indicates pathogenicity is determined by transcriptional variation in three key races.</title>
        <authorList>
            <person name="Adams T.M."/>
            <person name="Armitage A.D."/>
            <person name="Sobczyk M.K."/>
            <person name="Bates H.J."/>
            <person name="Dunwell J.M."/>
            <person name="Nellist C.F."/>
            <person name="Harrison R.J."/>
        </authorList>
    </citation>
    <scope>NUCLEOTIDE SEQUENCE [LARGE SCALE GENOMIC DNA]</scope>
    <source>
        <strain evidence="10 13">A4</strain>
        <strain evidence="8 14">BC-1</strain>
        <strain evidence="6 18">BC-23</strain>
        <strain evidence="7 12">NOV-27</strain>
        <strain evidence="5 15">NOV-5</strain>
        <strain evidence="4 16">NOV-71</strain>
        <strain evidence="9 19">NOV-77</strain>
        <strain evidence="1 11">NOV-9</strain>
        <strain evidence="3 20">ONT-3</strain>
        <strain evidence="2 17">SCRP245</strain>
    </source>
</reference>
<evidence type="ECO:0000313" key="19">
    <source>
        <dbReference type="Proteomes" id="UP000486351"/>
    </source>
</evidence>
<dbReference type="AlphaFoldDB" id="A0A6A4DHA3"/>
<dbReference type="Proteomes" id="UP000488956">
    <property type="component" value="Unassembled WGS sequence"/>
</dbReference>
<evidence type="ECO:0000313" key="18">
    <source>
        <dbReference type="Proteomes" id="UP000476176"/>
    </source>
</evidence>
<dbReference type="Proteomes" id="UP000440732">
    <property type="component" value="Unassembled WGS sequence"/>
</dbReference>
<evidence type="ECO:0000313" key="17">
    <source>
        <dbReference type="Proteomes" id="UP000460718"/>
    </source>
</evidence>
<evidence type="ECO:0000313" key="2">
    <source>
        <dbReference type="EMBL" id="KAE8973421.1"/>
    </source>
</evidence>
<evidence type="ECO:0000313" key="16">
    <source>
        <dbReference type="Proteomes" id="UP000441208"/>
    </source>
</evidence>
<evidence type="ECO:0000313" key="8">
    <source>
        <dbReference type="EMBL" id="KAE9217400.1"/>
    </source>
</evidence>
<dbReference type="Proteomes" id="UP000460718">
    <property type="component" value="Unassembled WGS sequence"/>
</dbReference>
<dbReference type="EMBL" id="QXFZ01001888">
    <property type="protein sequence ID" value="KAE9083567.1"/>
    <property type="molecule type" value="Genomic_DNA"/>
</dbReference>
<dbReference type="EMBL" id="QXGA01002417">
    <property type="protein sequence ID" value="KAE9098118.1"/>
    <property type="molecule type" value="Genomic_DNA"/>
</dbReference>
<evidence type="ECO:0000313" key="15">
    <source>
        <dbReference type="Proteomes" id="UP000440732"/>
    </source>
</evidence>
<proteinExistence type="predicted"/>
<evidence type="ECO:0000313" key="11">
    <source>
        <dbReference type="Proteomes" id="UP000429523"/>
    </source>
</evidence>